<evidence type="ECO:0000256" key="1">
    <source>
        <dbReference type="SAM" id="Phobius"/>
    </source>
</evidence>
<dbReference type="PANTHER" id="PTHR39535:SF2">
    <property type="entry name" value="HTTM DOMAIN-CONTAINING PROTEIN"/>
    <property type="match status" value="1"/>
</dbReference>
<gene>
    <name evidence="2" type="ORF">RM528_34035</name>
</gene>
<organism evidence="2 3">
    <name type="scientific">Streptomyces edwardsiae</name>
    <dbReference type="NCBI Taxonomy" id="3075527"/>
    <lineage>
        <taxon>Bacteria</taxon>
        <taxon>Bacillati</taxon>
        <taxon>Actinomycetota</taxon>
        <taxon>Actinomycetes</taxon>
        <taxon>Kitasatosporales</taxon>
        <taxon>Streptomycetaceae</taxon>
        <taxon>Streptomyces</taxon>
    </lineage>
</organism>
<dbReference type="InterPro" id="IPR052964">
    <property type="entry name" value="Sporulation_signal_mat"/>
</dbReference>
<reference evidence="3" key="1">
    <citation type="submission" date="2023-07" db="EMBL/GenBank/DDBJ databases">
        <title>30 novel species of actinomycetes from the DSMZ collection.</title>
        <authorList>
            <person name="Nouioui I."/>
        </authorList>
    </citation>
    <scope>NUCLEOTIDE SEQUENCE [LARGE SCALE GENOMIC DNA]</scope>
    <source>
        <strain evidence="3">DSM 41635</strain>
    </source>
</reference>
<keyword evidence="1" id="KW-0812">Transmembrane</keyword>
<comment type="caution">
    <text evidence="2">The sequence shown here is derived from an EMBL/GenBank/DDBJ whole genome shotgun (WGS) entry which is preliminary data.</text>
</comment>
<dbReference type="Proteomes" id="UP001180503">
    <property type="component" value="Unassembled WGS sequence"/>
</dbReference>
<evidence type="ECO:0000313" key="3">
    <source>
        <dbReference type="Proteomes" id="UP001180503"/>
    </source>
</evidence>
<proteinExistence type="predicted"/>
<dbReference type="EMBL" id="JAVRFB010000114">
    <property type="protein sequence ID" value="MDT0406862.1"/>
    <property type="molecule type" value="Genomic_DNA"/>
</dbReference>
<dbReference type="PANTHER" id="PTHR39535">
    <property type="entry name" value="SPORULATION-DELAYING PROTEIN SDPB"/>
    <property type="match status" value="1"/>
</dbReference>
<sequence length="132" mass="14605">MTAAPRPDRIADAGAALARGLQRITASALGPYQSAVLRIGFSATYLFFLLRELPHRHELYGPDSPWHWDLARQLTAGNDAFSVLLWSDSALWFETVYALTLLSAAALLLGWRTRTMSVLFMVGVLSVQNRSV</sequence>
<accession>A0ABU2QQZ1</accession>
<keyword evidence="1" id="KW-0472">Membrane</keyword>
<protein>
    <submittedName>
        <fullName evidence="2">HTTM domain-containing protein</fullName>
    </submittedName>
</protein>
<keyword evidence="1" id="KW-1133">Transmembrane helix</keyword>
<evidence type="ECO:0000313" key="2">
    <source>
        <dbReference type="EMBL" id="MDT0406862.1"/>
    </source>
</evidence>
<name>A0ABU2QQZ1_9ACTN</name>
<feature type="non-terminal residue" evidence="2">
    <location>
        <position position="132"/>
    </location>
</feature>
<feature type="transmembrane region" description="Helical" evidence="1">
    <location>
        <begin position="90"/>
        <end position="111"/>
    </location>
</feature>
<feature type="transmembrane region" description="Helical" evidence="1">
    <location>
        <begin position="29"/>
        <end position="50"/>
    </location>
</feature>